<evidence type="ECO:0000256" key="4">
    <source>
        <dbReference type="ARBA" id="ARBA00022927"/>
    </source>
</evidence>
<dbReference type="InterPro" id="IPR005378">
    <property type="entry name" value="Vps35"/>
</dbReference>
<keyword evidence="5" id="KW-0472">Membrane</keyword>
<comment type="caution">
    <text evidence="6">The sequence shown here is derived from an EMBL/GenBank/DDBJ whole genome shotgun (WGS) entry which is preliminary data.</text>
</comment>
<dbReference type="GO" id="GO:0015031">
    <property type="term" value="P:protein transport"/>
    <property type="evidence" value="ECO:0007669"/>
    <property type="project" value="UniProtKB-KW"/>
</dbReference>
<evidence type="ECO:0000256" key="1">
    <source>
        <dbReference type="ARBA" id="ARBA00004170"/>
    </source>
</evidence>
<dbReference type="InterPro" id="IPR042491">
    <property type="entry name" value="Vps35_C"/>
</dbReference>
<protein>
    <submittedName>
        <fullName evidence="6">Vacuolar protein sorting-associated protein 35B</fullName>
    </submittedName>
</protein>
<accession>A0ABD1FND0</accession>
<keyword evidence="4" id="KW-0653">Protein transport</keyword>
<evidence type="ECO:0000256" key="5">
    <source>
        <dbReference type="ARBA" id="ARBA00023136"/>
    </source>
</evidence>
<dbReference type="GO" id="GO:0016020">
    <property type="term" value="C:membrane"/>
    <property type="evidence" value="ECO:0007669"/>
    <property type="project" value="UniProtKB-SubCell"/>
</dbReference>
<comment type="similarity">
    <text evidence="2">Belongs to the VPS35 family.</text>
</comment>
<dbReference type="AlphaFoldDB" id="A0ABD1FND0"/>
<name>A0ABD1FND0_SALDI</name>
<proteinExistence type="inferred from homology"/>
<evidence type="ECO:0000256" key="2">
    <source>
        <dbReference type="ARBA" id="ARBA00006536"/>
    </source>
</evidence>
<dbReference type="Pfam" id="PF03635">
    <property type="entry name" value="Vps35"/>
    <property type="match status" value="1"/>
</dbReference>
<evidence type="ECO:0000256" key="3">
    <source>
        <dbReference type="ARBA" id="ARBA00022448"/>
    </source>
</evidence>
<dbReference type="Proteomes" id="UP001567538">
    <property type="component" value="Unassembled WGS sequence"/>
</dbReference>
<comment type="subcellular location">
    <subcellularLocation>
        <location evidence="1">Membrane</location>
        <topology evidence="1">Peripheral membrane protein</topology>
    </subcellularLocation>
</comment>
<organism evidence="6 7">
    <name type="scientific">Salvia divinorum</name>
    <name type="common">Maria pastora</name>
    <name type="synonym">Diviner's sage</name>
    <dbReference type="NCBI Taxonomy" id="28513"/>
    <lineage>
        <taxon>Eukaryota</taxon>
        <taxon>Viridiplantae</taxon>
        <taxon>Streptophyta</taxon>
        <taxon>Embryophyta</taxon>
        <taxon>Tracheophyta</taxon>
        <taxon>Spermatophyta</taxon>
        <taxon>Magnoliopsida</taxon>
        <taxon>eudicotyledons</taxon>
        <taxon>Gunneridae</taxon>
        <taxon>Pentapetalae</taxon>
        <taxon>asterids</taxon>
        <taxon>lamiids</taxon>
        <taxon>Lamiales</taxon>
        <taxon>Lamiaceae</taxon>
        <taxon>Nepetoideae</taxon>
        <taxon>Mentheae</taxon>
        <taxon>Salviinae</taxon>
        <taxon>Salvia</taxon>
        <taxon>Salvia subgen. Calosphace</taxon>
    </lineage>
</organism>
<keyword evidence="3" id="KW-0813">Transport</keyword>
<sequence length="179" mass="20302">MYCTESCNVLMPALKDDIKDGERVLLCLKRSLRIANAAQQMTNVTRVSSGPVTLFVKILNNYLYFFEKENPQIAASVIQGLIELIKTEMQSDNTIANLVSDAFFTSTLRYIQFQKEKGGAMGKSTILLSCGMWMILLKCHDFSHKLQTWEDEVTIDFHIRGTEPFICNAVSSPLLFWTC</sequence>
<keyword evidence="7" id="KW-1185">Reference proteome</keyword>
<reference evidence="6 7" key="1">
    <citation type="submission" date="2024-06" db="EMBL/GenBank/DDBJ databases">
        <title>A chromosome level genome sequence of Diviner's sage (Salvia divinorum).</title>
        <authorList>
            <person name="Ford S.A."/>
            <person name="Ro D.-K."/>
            <person name="Ness R.W."/>
            <person name="Phillips M.A."/>
        </authorList>
    </citation>
    <scope>NUCLEOTIDE SEQUENCE [LARGE SCALE GENOMIC DNA]</scope>
    <source>
        <strain evidence="6">SAF-2024a</strain>
        <tissue evidence="6">Leaf</tissue>
    </source>
</reference>
<dbReference type="PANTHER" id="PTHR11099">
    <property type="entry name" value="VACUOLAR SORTING PROTEIN 35"/>
    <property type="match status" value="1"/>
</dbReference>
<dbReference type="PANTHER" id="PTHR11099:SF6">
    <property type="entry name" value="VACUOLAR PROTEIN SORTING-ASSOCIATED PROTEIN 35B"/>
    <property type="match status" value="1"/>
</dbReference>
<dbReference type="EMBL" id="JBEAFC010000014">
    <property type="protein sequence ID" value="KAL1533356.1"/>
    <property type="molecule type" value="Genomic_DNA"/>
</dbReference>
<dbReference type="Gene3D" id="1.25.40.660">
    <property type="entry name" value="Vacuolar protein sorting-associated protein 35, helical subcomplex Vps35-C"/>
    <property type="match status" value="1"/>
</dbReference>
<evidence type="ECO:0000313" key="7">
    <source>
        <dbReference type="Proteomes" id="UP001567538"/>
    </source>
</evidence>
<evidence type="ECO:0000313" key="6">
    <source>
        <dbReference type="EMBL" id="KAL1533356.1"/>
    </source>
</evidence>
<gene>
    <name evidence="6" type="primary">VPS35B</name>
    <name evidence="6" type="ORF">AAHA92_33249</name>
</gene>